<dbReference type="InterPro" id="IPR011009">
    <property type="entry name" value="Kinase-like_dom_sf"/>
</dbReference>
<feature type="region of interest" description="Disordered" evidence="2">
    <location>
        <begin position="325"/>
        <end position="355"/>
    </location>
</feature>
<dbReference type="Gene3D" id="1.10.510.10">
    <property type="entry name" value="Transferase(Phosphotransferase) domain 1"/>
    <property type="match status" value="1"/>
</dbReference>
<dbReference type="Proteomes" id="UP000276542">
    <property type="component" value="Unassembled WGS sequence"/>
</dbReference>
<accession>A0A3A5H583</accession>
<feature type="region of interest" description="Disordered" evidence="2">
    <location>
        <begin position="428"/>
        <end position="465"/>
    </location>
</feature>
<dbReference type="SUPFAM" id="SSF56112">
    <property type="entry name" value="Protein kinase-like (PK-like)"/>
    <property type="match status" value="1"/>
</dbReference>
<evidence type="ECO:0000256" key="3">
    <source>
        <dbReference type="SAM" id="Phobius"/>
    </source>
</evidence>
<dbReference type="SUPFAM" id="SSF49785">
    <property type="entry name" value="Galactose-binding domain-like"/>
    <property type="match status" value="1"/>
</dbReference>
<gene>
    <name evidence="5" type="ORF">D4739_05510</name>
</gene>
<keyword evidence="3" id="KW-0812">Transmembrane</keyword>
<protein>
    <recommendedName>
        <fullName evidence="4">Protein kinase domain-containing protein</fullName>
    </recommendedName>
</protein>
<dbReference type="InterPro" id="IPR000719">
    <property type="entry name" value="Prot_kinase_dom"/>
</dbReference>
<keyword evidence="3" id="KW-0472">Membrane</keyword>
<feature type="compositionally biased region" description="Polar residues" evidence="2">
    <location>
        <begin position="436"/>
        <end position="446"/>
    </location>
</feature>
<dbReference type="PROSITE" id="PS50011">
    <property type="entry name" value="PROTEIN_KINASE_DOM"/>
    <property type="match status" value="1"/>
</dbReference>
<evidence type="ECO:0000313" key="6">
    <source>
        <dbReference type="Proteomes" id="UP000276542"/>
    </source>
</evidence>
<feature type="transmembrane region" description="Helical" evidence="3">
    <location>
        <begin position="403"/>
        <end position="424"/>
    </location>
</feature>
<dbReference type="GO" id="GO:0005524">
    <property type="term" value="F:ATP binding"/>
    <property type="evidence" value="ECO:0007669"/>
    <property type="project" value="InterPro"/>
</dbReference>
<comment type="caution">
    <text evidence="5">The sequence shown here is derived from an EMBL/GenBank/DDBJ whole genome shotgun (WGS) entry which is preliminary data.</text>
</comment>
<dbReference type="InterPro" id="IPR008979">
    <property type="entry name" value="Galactose-bd-like_sf"/>
</dbReference>
<dbReference type="Gene3D" id="3.30.200.20">
    <property type="entry name" value="Phosphorylase Kinase, domain 1"/>
    <property type="match status" value="1"/>
</dbReference>
<dbReference type="EMBL" id="QYRP01000002">
    <property type="protein sequence ID" value="RJS45732.1"/>
    <property type="molecule type" value="Genomic_DNA"/>
</dbReference>
<sequence length="597" mass="62669">MRPGDVLANRYRLVVLLHERSGGRFWKAWDNVLARFVALHLIQVDDDRSPLLQDAARRSAGVHDPHLLRVLDANTLDDLCYVVNEWGEGTSLNNMVAEEPLPPLRAAWIAAETAAMVAAGHQAGVAHGRLVPENVLLDTDGAVKVIGFAVDAALHGLPPERKGADLVDIGGILYAALTGRWAGVSDSGVPAAPLEHGRPLRARQVRAGVPRTLDAICEDLLGGRGRLTSMDAVVDALLAYIGDPTVVAQAEGERVRSGRSGRSVEDTDATDQIPAVTAPVLASPEAAADTPPAPAVDDGPPTQLAPMVADEQHTQAGAPAFLDDVDEDNWHAPSGIKPPPPPPFEEPPERPLFAPDPPEGRLRRLPPATGAEAGYWPFAESSGPHTPIPVDVEDPDPTPGRNWLRLAGVLMAILLVVVVVIFLMNRGGERTPDGNDPSSATPSGSVLTGVAASDFDPFGDPPNEHPEDVALTVDGKPDTAWETTTYKQDFGPGGLKPGVGLVLDLGSSRSVNSVVVSVNGDPTAIELRTAGDVRPSGTGEASLSGLDVAARATSSGGKLTLTPESTVTTRYLLLWITSLPTVGGEFRAAVSEVEVRG</sequence>
<evidence type="ECO:0000313" key="5">
    <source>
        <dbReference type="EMBL" id="RJS45732.1"/>
    </source>
</evidence>
<dbReference type="CDD" id="cd13973">
    <property type="entry name" value="PK_MviN-like"/>
    <property type="match status" value="1"/>
</dbReference>
<proteinExistence type="predicted"/>
<feature type="domain" description="Protein kinase" evidence="4">
    <location>
        <begin position="11"/>
        <end position="281"/>
    </location>
</feature>
<evidence type="ECO:0000259" key="4">
    <source>
        <dbReference type="PROSITE" id="PS50011"/>
    </source>
</evidence>
<feature type="region of interest" description="Disordered" evidence="2">
    <location>
        <begin position="250"/>
        <end position="305"/>
    </location>
</feature>
<dbReference type="Gene3D" id="2.60.120.260">
    <property type="entry name" value="Galactose-binding domain-like"/>
    <property type="match status" value="1"/>
</dbReference>
<reference evidence="6" key="1">
    <citation type="submission" date="2018-09" db="EMBL/GenBank/DDBJ databases">
        <authorList>
            <person name="Zhu H."/>
        </authorList>
    </citation>
    <scope>NUCLEOTIDE SEQUENCE [LARGE SCALE GENOMIC DNA]</scope>
    <source>
        <strain evidence="6">K1W22B-1</strain>
    </source>
</reference>
<feature type="compositionally biased region" description="Low complexity" evidence="2">
    <location>
        <begin position="282"/>
        <end position="301"/>
    </location>
</feature>
<name>A0A3A5H583_9ACTN</name>
<evidence type="ECO:0000256" key="2">
    <source>
        <dbReference type="SAM" id="MobiDB-lite"/>
    </source>
</evidence>
<feature type="compositionally biased region" description="Pro residues" evidence="2">
    <location>
        <begin position="336"/>
        <end position="345"/>
    </location>
</feature>
<dbReference type="AlphaFoldDB" id="A0A3A5H583"/>
<organism evidence="5 6">
    <name type="scientific">Nocardioides cavernaquae</name>
    <dbReference type="NCBI Taxonomy" id="2321396"/>
    <lineage>
        <taxon>Bacteria</taxon>
        <taxon>Bacillati</taxon>
        <taxon>Actinomycetota</taxon>
        <taxon>Actinomycetes</taxon>
        <taxon>Propionibacteriales</taxon>
        <taxon>Nocardioidaceae</taxon>
        <taxon>Nocardioides</taxon>
    </lineage>
</organism>
<evidence type="ECO:0000256" key="1">
    <source>
        <dbReference type="ARBA" id="ARBA00023170"/>
    </source>
</evidence>
<keyword evidence="6" id="KW-1185">Reference proteome</keyword>
<keyword evidence="1" id="KW-0675">Receptor</keyword>
<keyword evidence="3" id="KW-1133">Transmembrane helix</keyword>
<dbReference type="GO" id="GO:0004672">
    <property type="term" value="F:protein kinase activity"/>
    <property type="evidence" value="ECO:0007669"/>
    <property type="project" value="InterPro"/>
</dbReference>